<dbReference type="EMBL" id="CAUYUJ010020731">
    <property type="protein sequence ID" value="CAK0900151.1"/>
    <property type="molecule type" value="Genomic_DNA"/>
</dbReference>
<gene>
    <name evidence="1" type="ORF">PCOR1329_LOCUS77533</name>
</gene>
<evidence type="ECO:0000313" key="1">
    <source>
        <dbReference type="EMBL" id="CAK0900151.1"/>
    </source>
</evidence>
<comment type="caution">
    <text evidence="1">The sequence shown here is derived from an EMBL/GenBank/DDBJ whole genome shotgun (WGS) entry which is preliminary data.</text>
</comment>
<organism evidence="1 2">
    <name type="scientific">Prorocentrum cordatum</name>
    <dbReference type="NCBI Taxonomy" id="2364126"/>
    <lineage>
        <taxon>Eukaryota</taxon>
        <taxon>Sar</taxon>
        <taxon>Alveolata</taxon>
        <taxon>Dinophyceae</taxon>
        <taxon>Prorocentrales</taxon>
        <taxon>Prorocentraceae</taxon>
        <taxon>Prorocentrum</taxon>
    </lineage>
</organism>
<name>A0ABN9XPQ8_9DINO</name>
<evidence type="ECO:0000313" key="2">
    <source>
        <dbReference type="Proteomes" id="UP001189429"/>
    </source>
</evidence>
<proteinExistence type="predicted"/>
<protein>
    <submittedName>
        <fullName evidence="1">Uncharacterized protein</fullName>
    </submittedName>
</protein>
<keyword evidence="2" id="KW-1185">Reference proteome</keyword>
<accession>A0ABN9XPQ8</accession>
<sequence>PSWVRSGSGVVPDLLRATSRPLTPFPLHLPPPKAEAAGSRRCSRPMLAPDVCPRPGFASAARGAALRHGARAMRRPRGARRGPALALLAAAAWGLPAAAAAEGPARAEATAGRGPLEGPAAEAAPAVGRRRLSLRVSRGRVLLRALGYGGGPVGSEARQPSLH</sequence>
<dbReference type="Proteomes" id="UP001189429">
    <property type="component" value="Unassembled WGS sequence"/>
</dbReference>
<reference evidence="1" key="1">
    <citation type="submission" date="2023-10" db="EMBL/GenBank/DDBJ databases">
        <authorList>
            <person name="Chen Y."/>
            <person name="Shah S."/>
            <person name="Dougan E. K."/>
            <person name="Thang M."/>
            <person name="Chan C."/>
        </authorList>
    </citation>
    <scope>NUCLEOTIDE SEQUENCE [LARGE SCALE GENOMIC DNA]</scope>
</reference>
<feature type="non-terminal residue" evidence="1">
    <location>
        <position position="1"/>
    </location>
</feature>